<gene>
    <name evidence="8" type="primary">PLEST001786</name>
    <name evidence="8" type="ORF">PLESTB_001081400</name>
</gene>
<dbReference type="Proteomes" id="UP001165080">
    <property type="component" value="Unassembled WGS sequence"/>
</dbReference>
<dbReference type="AlphaFoldDB" id="A0A9W6BQG8"/>
<dbReference type="Gene3D" id="3.30.360.10">
    <property type="entry name" value="Dihydrodipicolinate Reductase, domain 2"/>
    <property type="match status" value="1"/>
</dbReference>
<dbReference type="SUPFAM" id="SSF55347">
    <property type="entry name" value="Glyceraldehyde-3-phosphate dehydrogenase-like, C-terminal domain"/>
    <property type="match status" value="1"/>
</dbReference>
<organism evidence="8 9">
    <name type="scientific">Pleodorina starrii</name>
    <dbReference type="NCBI Taxonomy" id="330485"/>
    <lineage>
        <taxon>Eukaryota</taxon>
        <taxon>Viridiplantae</taxon>
        <taxon>Chlorophyta</taxon>
        <taxon>core chlorophytes</taxon>
        <taxon>Chlorophyceae</taxon>
        <taxon>CS clade</taxon>
        <taxon>Chlamydomonadales</taxon>
        <taxon>Volvocaceae</taxon>
        <taxon>Pleodorina</taxon>
    </lineage>
</organism>
<evidence type="ECO:0000256" key="3">
    <source>
        <dbReference type="ARBA" id="ARBA00038984"/>
    </source>
</evidence>
<evidence type="ECO:0000259" key="7">
    <source>
        <dbReference type="Pfam" id="PF22725"/>
    </source>
</evidence>
<feature type="domain" description="Gfo/Idh/MocA-like oxidoreductase N-terminal" evidence="6">
    <location>
        <begin position="31"/>
        <end position="149"/>
    </location>
</feature>
<dbReference type="EMBL" id="BRXU01000015">
    <property type="protein sequence ID" value="GLC56223.1"/>
    <property type="molecule type" value="Genomic_DNA"/>
</dbReference>
<comment type="caution">
    <text evidence="8">The sequence shown here is derived from an EMBL/GenBank/DDBJ whole genome shotgun (WGS) entry which is preliminary data.</text>
</comment>
<dbReference type="InterPro" id="IPR036291">
    <property type="entry name" value="NAD(P)-bd_dom_sf"/>
</dbReference>
<dbReference type="PANTHER" id="PTHR22604">
    <property type="entry name" value="OXIDOREDUCTASES"/>
    <property type="match status" value="1"/>
</dbReference>
<evidence type="ECO:0000256" key="1">
    <source>
        <dbReference type="ARBA" id="ARBA00010928"/>
    </source>
</evidence>
<protein>
    <recommendedName>
        <fullName evidence="3">D-xylose 1-dehydrogenase (NADP(+), D-xylono-1,5-lactone-forming)</fullName>
        <ecNumber evidence="3">1.1.1.179</ecNumber>
    </recommendedName>
    <alternativeName>
        <fullName evidence="4">D-xylose-NADP dehydrogenase</fullName>
    </alternativeName>
</protein>
<dbReference type="GO" id="GO:0000166">
    <property type="term" value="F:nucleotide binding"/>
    <property type="evidence" value="ECO:0007669"/>
    <property type="project" value="InterPro"/>
</dbReference>
<dbReference type="GO" id="GO:0047837">
    <property type="term" value="F:D-xylose 1-dehydrogenase (NADP+) activity"/>
    <property type="evidence" value="ECO:0007669"/>
    <property type="project" value="UniProtKB-EC"/>
</dbReference>
<dbReference type="Gene3D" id="3.40.50.720">
    <property type="entry name" value="NAD(P)-binding Rossmann-like Domain"/>
    <property type="match status" value="1"/>
</dbReference>
<comment type="similarity">
    <text evidence="1">Belongs to the Gfo/Idh/MocA family.</text>
</comment>
<dbReference type="InterPro" id="IPR050984">
    <property type="entry name" value="Gfo/Idh/MocA_domain"/>
</dbReference>
<evidence type="ECO:0000256" key="4">
    <source>
        <dbReference type="ARBA" id="ARBA00042988"/>
    </source>
</evidence>
<evidence type="ECO:0000313" key="8">
    <source>
        <dbReference type="EMBL" id="GLC56223.1"/>
    </source>
</evidence>
<evidence type="ECO:0000256" key="5">
    <source>
        <dbReference type="ARBA" id="ARBA00049233"/>
    </source>
</evidence>
<evidence type="ECO:0000313" key="9">
    <source>
        <dbReference type="Proteomes" id="UP001165080"/>
    </source>
</evidence>
<dbReference type="PANTHER" id="PTHR22604:SF105">
    <property type="entry name" value="TRANS-1,2-DIHYDROBENZENE-1,2-DIOL DEHYDROGENASE"/>
    <property type="match status" value="1"/>
</dbReference>
<dbReference type="InterPro" id="IPR000683">
    <property type="entry name" value="Gfo/Idh/MocA-like_OxRdtase_N"/>
</dbReference>
<dbReference type="OrthoDB" id="2129491at2759"/>
<sequence>MSPPAILDLGQLQRVANFLGFGGPPKSQPTVRVGMLGASQVATYAMIWPARRVPTAEVVAVAARDGDRAREYAKQHGIPRSYGSYEALLADPDVDAVYVGLPNGLHGQWARAALKAGKHVLCEKPFTANEEEAREVHALARSRGLVCREAFHYREHPLMDHLRGLLLAAPSPSPGAAGTVHGNGGNGNGNGLLGRLQSVDVAVLIPKWVFGGANIRFQETLAGGAAMDAGCYCLHAIRSLVGGSPEVESATAVMAPKSQVVDAAMTGTLRWRDGGNAGVRASFRASLQHDGPFPVNTIDVRGDRGHLHCSNFIMPVFGNVVRLTTTAVPAGAEAGAGSSGKTTTTVTRVYGSGESTYYYQLSRFARDVGTVKEATERGDAGSLFAASSILSDDATDSIANMRLIDAVYVAAGLAPRLPSAKAVKLQQQVDKAAVQ</sequence>
<dbReference type="Pfam" id="PF22725">
    <property type="entry name" value="GFO_IDH_MocA_C3"/>
    <property type="match status" value="1"/>
</dbReference>
<keyword evidence="2" id="KW-0560">Oxidoreductase</keyword>
<evidence type="ECO:0000259" key="6">
    <source>
        <dbReference type="Pfam" id="PF01408"/>
    </source>
</evidence>
<keyword evidence="9" id="KW-1185">Reference proteome</keyword>
<name>A0A9W6BQG8_9CHLO</name>
<feature type="domain" description="GFO/IDH/MocA-like oxidoreductase" evidence="7">
    <location>
        <begin position="190"/>
        <end position="307"/>
    </location>
</feature>
<proteinExistence type="inferred from homology"/>
<evidence type="ECO:0000256" key="2">
    <source>
        <dbReference type="ARBA" id="ARBA00023002"/>
    </source>
</evidence>
<reference evidence="8 9" key="1">
    <citation type="journal article" date="2023" name="Commun. Biol.">
        <title>Reorganization of the ancestral sex-determining regions during the evolution of trioecy in Pleodorina starrii.</title>
        <authorList>
            <person name="Takahashi K."/>
            <person name="Suzuki S."/>
            <person name="Kawai-Toyooka H."/>
            <person name="Yamamoto K."/>
            <person name="Hamaji T."/>
            <person name="Ootsuki R."/>
            <person name="Yamaguchi H."/>
            <person name="Kawachi M."/>
            <person name="Higashiyama T."/>
            <person name="Nozaki H."/>
        </authorList>
    </citation>
    <scope>NUCLEOTIDE SEQUENCE [LARGE SCALE GENOMIC DNA]</scope>
    <source>
        <strain evidence="8 9">NIES-4479</strain>
    </source>
</reference>
<dbReference type="EC" id="1.1.1.179" evidence="3"/>
<comment type="catalytic activity">
    <reaction evidence="5">
        <text>D-xylose + NADP(+) = D-xylono-1,5-lactone + NADPH + H(+)</text>
        <dbReference type="Rhea" id="RHEA:22000"/>
        <dbReference type="ChEBI" id="CHEBI:15378"/>
        <dbReference type="ChEBI" id="CHEBI:15867"/>
        <dbReference type="ChEBI" id="CHEBI:53455"/>
        <dbReference type="ChEBI" id="CHEBI:57783"/>
        <dbReference type="ChEBI" id="CHEBI:58349"/>
        <dbReference type="EC" id="1.1.1.179"/>
    </reaction>
</comment>
<dbReference type="Pfam" id="PF01408">
    <property type="entry name" value="GFO_IDH_MocA"/>
    <property type="match status" value="1"/>
</dbReference>
<accession>A0A9W6BQG8</accession>
<dbReference type="InterPro" id="IPR055170">
    <property type="entry name" value="GFO_IDH_MocA-like_dom"/>
</dbReference>
<dbReference type="SUPFAM" id="SSF51735">
    <property type="entry name" value="NAD(P)-binding Rossmann-fold domains"/>
    <property type="match status" value="1"/>
</dbReference>